<dbReference type="PANTHER" id="PTHR48100:SF58">
    <property type="entry name" value="PE-PGRS FAMILY PROTEIN PE_PGRS11"/>
    <property type="match status" value="1"/>
</dbReference>
<proteinExistence type="predicted"/>
<evidence type="ECO:0000313" key="3">
    <source>
        <dbReference type="Proteomes" id="UP001592530"/>
    </source>
</evidence>
<evidence type="ECO:0000313" key="2">
    <source>
        <dbReference type="EMBL" id="MFC1435689.1"/>
    </source>
</evidence>
<accession>A0ABV6XCP0</accession>
<dbReference type="GO" id="GO:0016787">
    <property type="term" value="F:hydrolase activity"/>
    <property type="evidence" value="ECO:0007669"/>
    <property type="project" value="UniProtKB-KW"/>
</dbReference>
<comment type="caution">
    <text evidence="2">The sequence shown here is derived from an EMBL/GenBank/DDBJ whole genome shotgun (WGS) entry which is preliminary data.</text>
</comment>
<dbReference type="InterPro" id="IPR050275">
    <property type="entry name" value="PGM_Phosphatase"/>
</dbReference>
<reference evidence="2 3" key="1">
    <citation type="submission" date="2024-09" db="EMBL/GenBank/DDBJ databases">
        <authorList>
            <person name="Lee S.D."/>
        </authorList>
    </citation>
    <scope>NUCLEOTIDE SEQUENCE [LARGE SCALE GENOMIC DNA]</scope>
    <source>
        <strain evidence="2 3">N1-3</strain>
    </source>
</reference>
<dbReference type="InterPro" id="IPR013078">
    <property type="entry name" value="His_Pase_superF_clade-1"/>
</dbReference>
<dbReference type="Proteomes" id="UP001592530">
    <property type="component" value="Unassembled WGS sequence"/>
</dbReference>
<dbReference type="InterPro" id="IPR029033">
    <property type="entry name" value="His_PPase_superfam"/>
</dbReference>
<name>A0ABV6XCP0_9ACTN</name>
<dbReference type="Pfam" id="PF00300">
    <property type="entry name" value="His_Phos_1"/>
    <property type="match status" value="2"/>
</dbReference>
<evidence type="ECO:0000256" key="1">
    <source>
        <dbReference type="SAM" id="MobiDB-lite"/>
    </source>
</evidence>
<dbReference type="SUPFAM" id="SSF53254">
    <property type="entry name" value="Phosphoglycerate mutase-like"/>
    <property type="match status" value="1"/>
</dbReference>
<dbReference type="PANTHER" id="PTHR48100">
    <property type="entry name" value="BROAD-SPECIFICITY PHOSPHATASE YOR283W-RELATED"/>
    <property type="match status" value="1"/>
</dbReference>
<dbReference type="RefSeq" id="WP_380559029.1">
    <property type="nucleotide sequence ID" value="NZ_JBHEZY010000021.1"/>
</dbReference>
<gene>
    <name evidence="2" type="ORF">ACEZDB_34140</name>
</gene>
<keyword evidence="2" id="KW-0378">Hydrolase</keyword>
<organism evidence="2 3">
    <name type="scientific">Streptacidiphilus alkalitolerans</name>
    <dbReference type="NCBI Taxonomy" id="3342712"/>
    <lineage>
        <taxon>Bacteria</taxon>
        <taxon>Bacillati</taxon>
        <taxon>Actinomycetota</taxon>
        <taxon>Actinomycetes</taxon>
        <taxon>Kitasatosporales</taxon>
        <taxon>Streptomycetaceae</taxon>
        <taxon>Streptacidiphilus</taxon>
    </lineage>
</organism>
<dbReference type="CDD" id="cd07067">
    <property type="entry name" value="HP_PGM_like"/>
    <property type="match status" value="1"/>
</dbReference>
<dbReference type="EMBL" id="JBHEZY010000021">
    <property type="protein sequence ID" value="MFC1435689.1"/>
    <property type="molecule type" value="Genomic_DNA"/>
</dbReference>
<sequence length="253" mass="26362">MLGAPGELAVNVGRIVVGADAWSPRWTRSHSVASPIDGIPHQGRVGSRPRRAEGVGGTSARVRVWCLRHGESENVTRGVAGAVPSAPLTERGHQQAAAVARTLAGEAIGAVYCSTAVRARQTAMPTAAAVGVDIQALPDLVEVGDGETGYEVTARMAKAFQAVADQHRGETVAVVGHVAGLTVAIGRLCALGAEAATWPQRPDRPRRGVAATPRGGAFRCRPWVRFRQLVTIGTSGRCPSRGTRSPAPTQPAR</sequence>
<dbReference type="SMART" id="SM00855">
    <property type="entry name" value="PGAM"/>
    <property type="match status" value="1"/>
</dbReference>
<protein>
    <submittedName>
        <fullName evidence="2">Histidine phosphatase family protein</fullName>
        <ecNumber evidence="2">3.1.3.-</ecNumber>
    </submittedName>
</protein>
<dbReference type="EC" id="3.1.3.-" evidence="2"/>
<dbReference type="Gene3D" id="3.40.50.1240">
    <property type="entry name" value="Phosphoglycerate mutase-like"/>
    <property type="match status" value="2"/>
</dbReference>
<feature type="region of interest" description="Disordered" evidence="1">
    <location>
        <begin position="33"/>
        <end position="54"/>
    </location>
</feature>